<organism evidence="1 2">
    <name type="scientific">Candidula unifasciata</name>
    <dbReference type="NCBI Taxonomy" id="100452"/>
    <lineage>
        <taxon>Eukaryota</taxon>
        <taxon>Metazoa</taxon>
        <taxon>Spiralia</taxon>
        <taxon>Lophotrochozoa</taxon>
        <taxon>Mollusca</taxon>
        <taxon>Gastropoda</taxon>
        <taxon>Heterobranchia</taxon>
        <taxon>Euthyneura</taxon>
        <taxon>Panpulmonata</taxon>
        <taxon>Eupulmonata</taxon>
        <taxon>Stylommatophora</taxon>
        <taxon>Helicina</taxon>
        <taxon>Helicoidea</taxon>
        <taxon>Geomitridae</taxon>
        <taxon>Candidula</taxon>
    </lineage>
</organism>
<reference evidence="1" key="1">
    <citation type="submission" date="2021-04" db="EMBL/GenBank/DDBJ databases">
        <authorList>
            <consortium name="Molecular Ecology Group"/>
        </authorList>
    </citation>
    <scope>NUCLEOTIDE SEQUENCE</scope>
</reference>
<name>A0A8S3YF63_9EUPU</name>
<dbReference type="AlphaFoldDB" id="A0A8S3YF63"/>
<feature type="non-terminal residue" evidence="1">
    <location>
        <position position="1"/>
    </location>
</feature>
<gene>
    <name evidence="1" type="ORF">CUNI_LOCUS1421</name>
</gene>
<dbReference type="OrthoDB" id="6158828at2759"/>
<proteinExistence type="predicted"/>
<accession>A0A8S3YF63</accession>
<evidence type="ECO:0000313" key="1">
    <source>
        <dbReference type="EMBL" id="CAG5115863.1"/>
    </source>
</evidence>
<dbReference type="Proteomes" id="UP000678393">
    <property type="component" value="Unassembled WGS sequence"/>
</dbReference>
<sequence length="132" mass="13795">IIPYTIKSIPGIIPSQYGYPAQYVYPASYLTAAATSPGVLATMPSASPLSPTPAGTPTQYTFDYAAAYSAATAAQFAAAGYEAYSPYTTTVSSAGYGVGLPAGYTYAMPQQLTASAAHFAQFQPQQIQERLQ</sequence>
<protein>
    <submittedName>
        <fullName evidence="1">Uncharacterized protein</fullName>
    </submittedName>
</protein>
<dbReference type="EMBL" id="CAJHNH020000174">
    <property type="protein sequence ID" value="CAG5115863.1"/>
    <property type="molecule type" value="Genomic_DNA"/>
</dbReference>
<comment type="caution">
    <text evidence="1">The sequence shown here is derived from an EMBL/GenBank/DDBJ whole genome shotgun (WGS) entry which is preliminary data.</text>
</comment>
<keyword evidence="2" id="KW-1185">Reference proteome</keyword>
<evidence type="ECO:0000313" key="2">
    <source>
        <dbReference type="Proteomes" id="UP000678393"/>
    </source>
</evidence>